<accession>A0A2T0B5Z0</accession>
<feature type="transmembrane region" description="Helical" evidence="1">
    <location>
        <begin position="96"/>
        <end position="120"/>
    </location>
</feature>
<evidence type="ECO:0000256" key="1">
    <source>
        <dbReference type="SAM" id="Phobius"/>
    </source>
</evidence>
<organism evidence="2 3">
    <name type="scientific">Clostridium liquoris</name>
    <dbReference type="NCBI Taxonomy" id="1289519"/>
    <lineage>
        <taxon>Bacteria</taxon>
        <taxon>Bacillati</taxon>
        <taxon>Bacillota</taxon>
        <taxon>Clostridia</taxon>
        <taxon>Eubacteriales</taxon>
        <taxon>Clostridiaceae</taxon>
        <taxon>Clostridium</taxon>
    </lineage>
</organism>
<comment type="caution">
    <text evidence="2">The sequence shown here is derived from an EMBL/GenBank/DDBJ whole genome shotgun (WGS) entry which is preliminary data.</text>
</comment>
<name>A0A2T0B5Z0_9CLOT</name>
<feature type="transmembrane region" description="Helical" evidence="1">
    <location>
        <begin position="62"/>
        <end position="84"/>
    </location>
</feature>
<dbReference type="Proteomes" id="UP000239706">
    <property type="component" value="Unassembled WGS sequence"/>
</dbReference>
<reference evidence="2 3" key="1">
    <citation type="submission" date="2018-03" db="EMBL/GenBank/DDBJ databases">
        <title>Genome sequence of Clostridium liquoris DSM 100320.</title>
        <authorList>
            <person name="Poehlein A."/>
            <person name="Daniel R."/>
        </authorList>
    </citation>
    <scope>NUCLEOTIDE SEQUENCE [LARGE SCALE GENOMIC DNA]</scope>
    <source>
        <strain evidence="2 3">DSM 100320</strain>
    </source>
</reference>
<keyword evidence="1" id="KW-0812">Transmembrane</keyword>
<sequence length="168" mass="19131">MFIGLFLGICLTILVLFIKLYKNITLFSFKTMAFGIDFFVILFYSIYFFHPNVATKLVEGKLQYLLDAGVGILAVILYGLLILFINDTFPRVSNILNLFITFVGVGIAVPSTIGLLTPVVQLFIHGFTFNGDIVLSHNHMLSLFLKYIIFGLITLPVWRYRMSKLEEF</sequence>
<dbReference type="RefSeq" id="WP_106063117.1">
    <property type="nucleotide sequence ID" value="NZ_PVXO01000028.1"/>
</dbReference>
<feature type="transmembrane region" description="Helical" evidence="1">
    <location>
        <begin position="33"/>
        <end position="50"/>
    </location>
</feature>
<feature type="transmembrane region" description="Helical" evidence="1">
    <location>
        <begin position="140"/>
        <end position="158"/>
    </location>
</feature>
<keyword evidence="1" id="KW-0472">Membrane</keyword>
<evidence type="ECO:0000313" key="2">
    <source>
        <dbReference type="EMBL" id="PRR79296.1"/>
    </source>
</evidence>
<keyword evidence="3" id="KW-1185">Reference proteome</keyword>
<dbReference type="OrthoDB" id="1706832at2"/>
<gene>
    <name evidence="2" type="ORF">CLLI_09700</name>
</gene>
<proteinExistence type="predicted"/>
<protein>
    <submittedName>
        <fullName evidence="2">Uncharacterized protein</fullName>
    </submittedName>
</protein>
<dbReference type="AlphaFoldDB" id="A0A2T0B5Z0"/>
<keyword evidence="1" id="KW-1133">Transmembrane helix</keyword>
<evidence type="ECO:0000313" key="3">
    <source>
        <dbReference type="Proteomes" id="UP000239706"/>
    </source>
</evidence>
<feature type="transmembrane region" description="Helical" evidence="1">
    <location>
        <begin position="6"/>
        <end position="21"/>
    </location>
</feature>
<dbReference type="EMBL" id="PVXO01000028">
    <property type="protein sequence ID" value="PRR79296.1"/>
    <property type="molecule type" value="Genomic_DNA"/>
</dbReference>